<keyword evidence="2" id="KW-1185">Reference proteome</keyword>
<gene>
    <name evidence="1" type="ORF">PHABIO_352</name>
</gene>
<dbReference type="Proteomes" id="UP000225448">
    <property type="component" value="Segment"/>
</dbReference>
<sequence length="93" mass="10954">MTDRIVEDVPLKEGELVVFHQTTPYDGNTRVGLYRALVDFTVKSDHYVHELIDDPESDNGFDFICKYEFIDKLIEEGKLEEVKHKFIYIRSEN</sequence>
<reference evidence="1 2" key="1">
    <citation type="submission" date="2017-05" db="EMBL/GenBank/DDBJ databases">
        <authorList>
            <person name="Song R."/>
            <person name="Chenine A.L."/>
            <person name="Ruprecht R.M."/>
        </authorList>
    </citation>
    <scope>NUCLEOTIDE SEQUENCE [LARGE SCALE GENOMIC DNA]</scope>
</reference>
<protein>
    <submittedName>
        <fullName evidence="1">Uncharacterized protein</fullName>
    </submittedName>
</protein>
<organism evidence="1 2">
    <name type="scientific">Pseudomonas phage Phabio</name>
    <dbReference type="NCBI Taxonomy" id="2006668"/>
    <lineage>
        <taxon>Viruses</taxon>
        <taxon>Duplodnaviria</taxon>
        <taxon>Heunggongvirae</taxon>
        <taxon>Uroviricota</taxon>
        <taxon>Caudoviricetes</taxon>
        <taxon>Chimalliviridae</taxon>
        <taxon>Phabiovirus</taxon>
        <taxon>Phabiovirus phabio</taxon>
    </lineage>
</organism>
<evidence type="ECO:0000313" key="2">
    <source>
        <dbReference type="Proteomes" id="UP000225448"/>
    </source>
</evidence>
<proteinExistence type="predicted"/>
<evidence type="ECO:0000313" key="1">
    <source>
        <dbReference type="EMBL" id="ARV76983.1"/>
    </source>
</evidence>
<dbReference type="EMBL" id="MF042360">
    <property type="protein sequence ID" value="ARV76983.1"/>
    <property type="molecule type" value="Genomic_DNA"/>
</dbReference>
<accession>A0A1Y0SYY7</accession>
<name>A0A1Y0SYY7_9CAUD</name>